<dbReference type="InterPro" id="IPR001680">
    <property type="entry name" value="WD40_rpt"/>
</dbReference>
<comment type="caution">
    <text evidence="2">The sequence shown here is derived from an EMBL/GenBank/DDBJ whole genome shotgun (WGS) entry which is preliminary data.</text>
</comment>
<dbReference type="Proteomes" id="UP000271974">
    <property type="component" value="Unassembled WGS sequence"/>
</dbReference>
<dbReference type="InterPro" id="IPR036322">
    <property type="entry name" value="WD40_repeat_dom_sf"/>
</dbReference>
<name>A0A3S0Z635_ELYCH</name>
<dbReference type="Pfam" id="PF00400">
    <property type="entry name" value="WD40"/>
    <property type="match status" value="3"/>
</dbReference>
<evidence type="ECO:0000256" key="1">
    <source>
        <dbReference type="PROSITE-ProRule" id="PRU00221"/>
    </source>
</evidence>
<dbReference type="Gene3D" id="2.130.10.10">
    <property type="entry name" value="YVTN repeat-like/Quinoprotein amine dehydrogenase"/>
    <property type="match status" value="2"/>
</dbReference>
<reference evidence="2 3" key="1">
    <citation type="submission" date="2019-01" db="EMBL/GenBank/DDBJ databases">
        <title>A draft genome assembly of the solar-powered sea slug Elysia chlorotica.</title>
        <authorList>
            <person name="Cai H."/>
            <person name="Li Q."/>
            <person name="Fang X."/>
            <person name="Li J."/>
            <person name="Curtis N.E."/>
            <person name="Altenburger A."/>
            <person name="Shibata T."/>
            <person name="Feng M."/>
            <person name="Maeda T."/>
            <person name="Schwartz J.A."/>
            <person name="Shigenobu S."/>
            <person name="Lundholm N."/>
            <person name="Nishiyama T."/>
            <person name="Yang H."/>
            <person name="Hasebe M."/>
            <person name="Li S."/>
            <person name="Pierce S.K."/>
            <person name="Wang J."/>
        </authorList>
    </citation>
    <scope>NUCLEOTIDE SEQUENCE [LARGE SCALE GENOMIC DNA]</scope>
    <source>
        <strain evidence="2">EC2010</strain>
        <tissue evidence="2">Whole organism of an adult</tissue>
    </source>
</reference>
<dbReference type="SUPFAM" id="SSF50978">
    <property type="entry name" value="WD40 repeat-like"/>
    <property type="match status" value="1"/>
</dbReference>
<dbReference type="PANTHER" id="PTHR44666">
    <property type="entry name" value="WD REPEAT-CONTAINING PROTEIN 53"/>
    <property type="match status" value="1"/>
</dbReference>
<dbReference type="InterPro" id="IPR015943">
    <property type="entry name" value="WD40/YVTN_repeat-like_dom_sf"/>
</dbReference>
<keyword evidence="1" id="KW-0853">WD repeat</keyword>
<dbReference type="AlphaFoldDB" id="A0A3S0Z635"/>
<dbReference type="PROSITE" id="PS50082">
    <property type="entry name" value="WD_REPEATS_2"/>
    <property type="match status" value="2"/>
</dbReference>
<dbReference type="OrthoDB" id="2161379at2759"/>
<evidence type="ECO:0000313" key="2">
    <source>
        <dbReference type="EMBL" id="RUS71474.1"/>
    </source>
</evidence>
<protein>
    <submittedName>
        <fullName evidence="2">Uncharacterized protein</fullName>
    </submittedName>
</protein>
<gene>
    <name evidence="2" type="ORF">EGW08_020760</name>
</gene>
<keyword evidence="3" id="KW-1185">Reference proteome</keyword>
<proteinExistence type="predicted"/>
<dbReference type="PROSITE" id="PS50294">
    <property type="entry name" value="WD_REPEATS_REGION"/>
    <property type="match status" value="1"/>
</dbReference>
<dbReference type="STRING" id="188477.A0A3S0Z635"/>
<sequence length="351" mass="38883">MTTTKLSGGHTASVLTLCAQTKTNQLVSGGEDGTLCVWSDDGRLAAKFNKPGVECTSVLFSKEKPNLIYASFGEEILGLDSLRLTEPVFVFKSNQDEVNQIALDPKEEFLAACDDGCEIKIYGLLDRKVFKTLRYQHTNICSTTLFRPNRKWEIFSGGLDCRFVHWDFSKPKCLRQLNMQEIQTASGDESYMLNPPFIHHISSSPDGNSYALALENGKVPILDGKGKYLQPQYTLNAHGQGVSQVHFLSESTLISAGNDCVVTQWDLSKAECSQHGLFDDHISTDSSESNHKDEKCQAITQACKVHSYQHPSKINWLAVDRIEDNSSTGNGNTCRLFVADQTTDISVLNVT</sequence>
<dbReference type="InterPro" id="IPR042453">
    <property type="entry name" value="WDR53"/>
</dbReference>
<organism evidence="2 3">
    <name type="scientific">Elysia chlorotica</name>
    <name type="common">Eastern emerald elysia</name>
    <name type="synonym">Sea slug</name>
    <dbReference type="NCBI Taxonomy" id="188477"/>
    <lineage>
        <taxon>Eukaryota</taxon>
        <taxon>Metazoa</taxon>
        <taxon>Spiralia</taxon>
        <taxon>Lophotrochozoa</taxon>
        <taxon>Mollusca</taxon>
        <taxon>Gastropoda</taxon>
        <taxon>Heterobranchia</taxon>
        <taxon>Euthyneura</taxon>
        <taxon>Panpulmonata</taxon>
        <taxon>Sacoglossa</taxon>
        <taxon>Placobranchoidea</taxon>
        <taxon>Plakobranchidae</taxon>
        <taxon>Elysia</taxon>
    </lineage>
</organism>
<accession>A0A3S0Z635</accession>
<dbReference type="SMART" id="SM00320">
    <property type="entry name" value="WD40"/>
    <property type="match status" value="5"/>
</dbReference>
<feature type="repeat" description="WD" evidence="1">
    <location>
        <begin position="235"/>
        <end position="275"/>
    </location>
</feature>
<evidence type="ECO:0000313" key="3">
    <source>
        <dbReference type="Proteomes" id="UP000271974"/>
    </source>
</evidence>
<dbReference type="EMBL" id="RQTK01001205">
    <property type="protein sequence ID" value="RUS71474.1"/>
    <property type="molecule type" value="Genomic_DNA"/>
</dbReference>
<feature type="repeat" description="WD" evidence="1">
    <location>
        <begin position="7"/>
        <end position="39"/>
    </location>
</feature>
<dbReference type="PANTHER" id="PTHR44666:SF1">
    <property type="entry name" value="WD REPEAT-CONTAINING PROTEIN 53"/>
    <property type="match status" value="1"/>
</dbReference>